<dbReference type="SUPFAM" id="SSF49503">
    <property type="entry name" value="Cupredoxins"/>
    <property type="match status" value="1"/>
</dbReference>
<keyword evidence="4" id="KW-1185">Reference proteome</keyword>
<feature type="signal peptide" evidence="1">
    <location>
        <begin position="1"/>
        <end position="26"/>
    </location>
</feature>
<feature type="domain" description="EfeO-type cupredoxin-like" evidence="2">
    <location>
        <begin position="62"/>
        <end position="121"/>
    </location>
</feature>
<evidence type="ECO:0000259" key="2">
    <source>
        <dbReference type="Pfam" id="PF13473"/>
    </source>
</evidence>
<gene>
    <name evidence="3" type="ORF">HLB23_01685</name>
</gene>
<name>A0A849BPG9_9NOCA</name>
<dbReference type="InterPro" id="IPR028096">
    <property type="entry name" value="EfeO_Cupredoxin"/>
</dbReference>
<evidence type="ECO:0000313" key="3">
    <source>
        <dbReference type="EMBL" id="NNH68602.1"/>
    </source>
</evidence>
<dbReference type="EMBL" id="JABELX010000001">
    <property type="protein sequence ID" value="NNH68602.1"/>
    <property type="molecule type" value="Genomic_DNA"/>
</dbReference>
<dbReference type="RefSeq" id="WP_169815043.1">
    <property type="nucleotide sequence ID" value="NZ_JABELX010000001.1"/>
</dbReference>
<proteinExistence type="predicted"/>
<protein>
    <submittedName>
        <fullName evidence="3">Plastocyanin</fullName>
    </submittedName>
</protein>
<dbReference type="Proteomes" id="UP000586827">
    <property type="component" value="Unassembled WGS sequence"/>
</dbReference>
<evidence type="ECO:0000313" key="4">
    <source>
        <dbReference type="Proteomes" id="UP000586827"/>
    </source>
</evidence>
<sequence>MMLTAFHLLRRVTLLFGLAAVLAVSACTSSNDGESTGTPLVGDLINVHGNRFDMPPTVEPGATITIRNKDDVAHSVTAELSVFFDTEVRGGETVTFTAPSSPGSYPLHCRYHPAMRATLVVAWERTGGNAAAR</sequence>
<comment type="caution">
    <text evidence="3">The sequence shown here is derived from an EMBL/GenBank/DDBJ whole genome shotgun (WGS) entry which is preliminary data.</text>
</comment>
<dbReference type="AlphaFoldDB" id="A0A849BPG9"/>
<evidence type="ECO:0000256" key="1">
    <source>
        <dbReference type="SAM" id="SignalP"/>
    </source>
</evidence>
<keyword evidence="1" id="KW-0732">Signal</keyword>
<dbReference type="Gene3D" id="2.60.40.420">
    <property type="entry name" value="Cupredoxins - blue copper proteins"/>
    <property type="match status" value="1"/>
</dbReference>
<organism evidence="3 4">
    <name type="scientific">Nocardia uniformis</name>
    <dbReference type="NCBI Taxonomy" id="53432"/>
    <lineage>
        <taxon>Bacteria</taxon>
        <taxon>Bacillati</taxon>
        <taxon>Actinomycetota</taxon>
        <taxon>Actinomycetes</taxon>
        <taxon>Mycobacteriales</taxon>
        <taxon>Nocardiaceae</taxon>
        <taxon>Nocardia</taxon>
    </lineage>
</organism>
<reference evidence="3 4" key="1">
    <citation type="submission" date="2020-05" db="EMBL/GenBank/DDBJ databases">
        <title>MicrobeNet Type strains.</title>
        <authorList>
            <person name="Nicholson A.C."/>
        </authorList>
    </citation>
    <scope>NUCLEOTIDE SEQUENCE [LARGE SCALE GENOMIC DNA]</scope>
    <source>
        <strain evidence="3 4">JCM 3224</strain>
    </source>
</reference>
<dbReference type="InterPro" id="IPR008972">
    <property type="entry name" value="Cupredoxin"/>
</dbReference>
<dbReference type="Pfam" id="PF13473">
    <property type="entry name" value="Cupredoxin_1"/>
    <property type="match status" value="1"/>
</dbReference>
<accession>A0A849BPG9</accession>
<feature type="chain" id="PRO_5038757141" evidence="1">
    <location>
        <begin position="27"/>
        <end position="133"/>
    </location>
</feature>